<keyword evidence="2" id="KW-1185">Reference proteome</keyword>
<proteinExistence type="predicted"/>
<dbReference type="RefSeq" id="WP_053820777.1">
    <property type="nucleotide sequence ID" value="NZ_CP006911.1"/>
</dbReference>
<dbReference type="Pfam" id="PF14539">
    <property type="entry name" value="DUF4442"/>
    <property type="match status" value="1"/>
</dbReference>
<dbReference type="SUPFAM" id="SSF54637">
    <property type="entry name" value="Thioesterase/thiol ester dehydrase-isomerase"/>
    <property type="match status" value="1"/>
</dbReference>
<evidence type="ECO:0008006" key="3">
    <source>
        <dbReference type="Google" id="ProtNLM"/>
    </source>
</evidence>
<evidence type="ECO:0000313" key="2">
    <source>
        <dbReference type="Proteomes" id="UP000068905"/>
    </source>
</evidence>
<dbReference type="STRING" id="1125411.W908_03115"/>
<evidence type="ECO:0000313" key="1">
    <source>
        <dbReference type="EMBL" id="ALE01671.1"/>
    </source>
</evidence>
<dbReference type="Proteomes" id="UP000068905">
    <property type="component" value="Chromosome"/>
</dbReference>
<dbReference type="Gene3D" id="3.10.129.10">
    <property type="entry name" value="Hotdog Thioesterase"/>
    <property type="match status" value="1"/>
</dbReference>
<accession>A0A0M3T1U2</accession>
<sequence length="173" mass="20308">MITYQKLAKIASKFISKSKVMKYGFNLSPMYRRTSAKVLYISEDFSEIKIKLPYSYKNANYVNTIFGGSMFSAVDPFPMTQLMNLIGDDYVVWDKAAEILFRRPAREDLYAEFTYTLEELNEIKKKATENNEFEIVKKTKLTNKDKSIVFCEVRKTVYIANKTFFKNKRKKTN</sequence>
<gene>
    <name evidence="1" type="ORF">W908_03115</name>
</gene>
<dbReference type="AlphaFoldDB" id="A0A0M3T1U2"/>
<protein>
    <recommendedName>
        <fullName evidence="3">DUF4442 domain-containing protein</fullName>
    </recommendedName>
</protein>
<name>A0A0M3T1U2_9GAMM</name>
<dbReference type="KEGG" id="tsn:W908_03115"/>
<dbReference type="InterPro" id="IPR027961">
    <property type="entry name" value="DUF4442"/>
</dbReference>
<organism evidence="1 2">
    <name type="scientific">Candidatus Pseudothioglobus singularis PS1</name>
    <dbReference type="NCBI Taxonomy" id="1125411"/>
    <lineage>
        <taxon>Bacteria</taxon>
        <taxon>Pseudomonadati</taxon>
        <taxon>Pseudomonadota</taxon>
        <taxon>Gammaproteobacteria</taxon>
        <taxon>Candidatus Pseudothioglobaceae</taxon>
        <taxon>Candidatus Pseudothioglobus</taxon>
    </lineage>
</organism>
<dbReference type="OrthoDB" id="9814774at2"/>
<dbReference type="PATRIC" id="fig|1125411.7.peg.607"/>
<dbReference type="EMBL" id="CP006911">
    <property type="protein sequence ID" value="ALE01671.1"/>
    <property type="molecule type" value="Genomic_DNA"/>
</dbReference>
<dbReference type="InterPro" id="IPR029069">
    <property type="entry name" value="HotDog_dom_sf"/>
</dbReference>
<reference evidence="1 2" key="1">
    <citation type="journal article" date="2015" name="Genome Announc.">
        <title>Genome Sequence of 'Candidatus Thioglobus singularis' Strain PS1, a Mixotroph from the SUP05 Clade of Marine Gammaproteobacteria.</title>
        <authorList>
            <person name="Marshall K.T."/>
            <person name="Morris R.M."/>
        </authorList>
    </citation>
    <scope>NUCLEOTIDE SEQUENCE [LARGE SCALE GENOMIC DNA]</scope>
    <source>
        <strain evidence="1 2">PS1</strain>
    </source>
</reference>